<dbReference type="SUPFAM" id="SSF52467">
    <property type="entry name" value="DHS-like NAD/FAD-binding domain"/>
    <property type="match status" value="1"/>
</dbReference>
<comment type="caution">
    <text evidence="6">The sequence shown here is derived from an EMBL/GenBank/DDBJ whole genome shotgun (WGS) entry which is preliminary data.</text>
</comment>
<dbReference type="Gene3D" id="3.40.50.1220">
    <property type="entry name" value="TPP-binding domain"/>
    <property type="match status" value="1"/>
</dbReference>
<feature type="binding site" evidence="4">
    <location>
        <position position="136"/>
    </location>
    <ligand>
        <name>Zn(2+)</name>
        <dbReference type="ChEBI" id="CHEBI:29105"/>
    </ligand>
</feature>
<dbReference type="PROSITE" id="PS50305">
    <property type="entry name" value="SIRTUIN"/>
    <property type="match status" value="1"/>
</dbReference>
<dbReference type="Pfam" id="PF02146">
    <property type="entry name" value="SIR2"/>
    <property type="match status" value="1"/>
</dbReference>
<evidence type="ECO:0000313" key="6">
    <source>
        <dbReference type="EMBL" id="MDA2807558.1"/>
    </source>
</evidence>
<dbReference type="RefSeq" id="WP_270680185.1">
    <property type="nucleotide sequence ID" value="NZ_JAQFWP010000057.1"/>
</dbReference>
<feature type="binding site" evidence="4">
    <location>
        <position position="157"/>
    </location>
    <ligand>
        <name>Zn(2+)</name>
        <dbReference type="ChEBI" id="CHEBI:29105"/>
    </ligand>
</feature>
<dbReference type="EMBL" id="JAQFWP010000057">
    <property type="protein sequence ID" value="MDA2807558.1"/>
    <property type="molecule type" value="Genomic_DNA"/>
</dbReference>
<dbReference type="InterPro" id="IPR050134">
    <property type="entry name" value="NAD-dep_sirtuin_deacylases"/>
</dbReference>
<reference evidence="6" key="1">
    <citation type="submission" date="2023-01" db="EMBL/GenBank/DDBJ databases">
        <title>Draft genome sequence of Nocardiopsis sp. LSu2-4 isolated from halophytes.</title>
        <authorList>
            <person name="Duangmal K."/>
            <person name="Chantavorakit T."/>
        </authorList>
    </citation>
    <scope>NUCLEOTIDE SEQUENCE</scope>
    <source>
        <strain evidence="6">LSu2-4</strain>
    </source>
</reference>
<dbReference type="InterPro" id="IPR029035">
    <property type="entry name" value="DHS-like_NAD/FAD-binding_dom"/>
</dbReference>
<keyword evidence="4" id="KW-0862">Zinc</keyword>
<dbReference type="InterPro" id="IPR003000">
    <property type="entry name" value="Sirtuin"/>
</dbReference>
<feature type="active site" description="Proton acceptor" evidence="4">
    <location>
        <position position="125"/>
    </location>
</feature>
<gene>
    <name evidence="6" type="ORF">O4U47_23820</name>
</gene>
<name>A0ABT4TS91_9ACTN</name>
<accession>A0ABT4TS91</accession>
<evidence type="ECO:0000256" key="4">
    <source>
        <dbReference type="PROSITE-ProRule" id="PRU00236"/>
    </source>
</evidence>
<evidence type="ECO:0000313" key="7">
    <source>
        <dbReference type="Proteomes" id="UP001165685"/>
    </source>
</evidence>
<dbReference type="InterPro" id="IPR026591">
    <property type="entry name" value="Sirtuin_cat_small_dom_sf"/>
</dbReference>
<sequence>MVDGPSLAAAEALVSGAGKVAVLTGAGISTDSGIPDFRGPQGVWTKDPAAAAMFDYDTYMSDADVRRRVWLMRRDHPAWDAEPNTAHRALADLARSGRLRGLVTQNIDGLHQAAGVPDDRVIEVHGTMHRVACMSCGLRTPSPEVLARLDEESDPHCLDCGGIQKADTISFGQMLDPEVIEAAAAVAEGAEVFIAVGTSLTVHPAAGLCDVALSAGATLIVVNAEPTPYDEAASAVLRDPIGEVLPDLVRAVAE</sequence>
<evidence type="ECO:0000259" key="5">
    <source>
        <dbReference type="PROSITE" id="PS50305"/>
    </source>
</evidence>
<keyword evidence="2" id="KW-0808">Transferase</keyword>
<dbReference type="InterPro" id="IPR026590">
    <property type="entry name" value="Ssirtuin_cat_dom"/>
</dbReference>
<dbReference type="Proteomes" id="UP001165685">
    <property type="component" value="Unassembled WGS sequence"/>
</dbReference>
<keyword evidence="3" id="KW-0520">NAD</keyword>
<evidence type="ECO:0000256" key="2">
    <source>
        <dbReference type="ARBA" id="ARBA00022679"/>
    </source>
</evidence>
<keyword evidence="7" id="KW-1185">Reference proteome</keyword>
<protein>
    <recommendedName>
        <fullName evidence="1">protein acetyllysine N-acetyltransferase</fullName>
        <ecNumber evidence="1">2.3.1.286</ecNumber>
    </recommendedName>
</protein>
<feature type="binding site" evidence="4">
    <location>
        <position position="160"/>
    </location>
    <ligand>
        <name>Zn(2+)</name>
        <dbReference type="ChEBI" id="CHEBI:29105"/>
    </ligand>
</feature>
<dbReference type="PANTHER" id="PTHR11085:SF4">
    <property type="entry name" value="NAD-DEPENDENT PROTEIN DEACYLASE"/>
    <property type="match status" value="1"/>
</dbReference>
<proteinExistence type="predicted"/>
<keyword evidence="4" id="KW-0479">Metal-binding</keyword>
<dbReference type="Gene3D" id="3.30.1600.10">
    <property type="entry name" value="SIR2/SIRT2 'Small Domain"/>
    <property type="match status" value="1"/>
</dbReference>
<dbReference type="PANTHER" id="PTHR11085">
    <property type="entry name" value="NAD-DEPENDENT PROTEIN DEACYLASE SIRTUIN-5, MITOCHONDRIAL-RELATED"/>
    <property type="match status" value="1"/>
</dbReference>
<dbReference type="EC" id="2.3.1.286" evidence="1"/>
<feature type="binding site" evidence="4">
    <location>
        <position position="133"/>
    </location>
    <ligand>
        <name>Zn(2+)</name>
        <dbReference type="ChEBI" id="CHEBI:29105"/>
    </ligand>
</feature>
<evidence type="ECO:0000256" key="3">
    <source>
        <dbReference type="ARBA" id="ARBA00023027"/>
    </source>
</evidence>
<evidence type="ECO:0000256" key="1">
    <source>
        <dbReference type="ARBA" id="ARBA00012928"/>
    </source>
</evidence>
<organism evidence="6 7">
    <name type="scientific">Nocardiopsis suaedae</name>
    <dbReference type="NCBI Taxonomy" id="3018444"/>
    <lineage>
        <taxon>Bacteria</taxon>
        <taxon>Bacillati</taxon>
        <taxon>Actinomycetota</taxon>
        <taxon>Actinomycetes</taxon>
        <taxon>Streptosporangiales</taxon>
        <taxon>Nocardiopsidaceae</taxon>
        <taxon>Nocardiopsis</taxon>
    </lineage>
</organism>
<feature type="domain" description="Deacetylase sirtuin-type" evidence="5">
    <location>
        <begin position="1"/>
        <end position="254"/>
    </location>
</feature>